<sequence length="797" mass="90723">MTSPRPLALGHEVPTEYIRTLDPKLLPPRVGHNWLDQAFRKVQDKPQQLEAEFRGKRAFLPKGVYDHTPPEGLGLTAQQLMHALSTRRAGGIEADRRAQYTTLADKVLRFYAFFTEKAPEGCTEEYWHRRVVIDFFPEDDTVLIQEPCIPNSGLRGGTFLKRQPVRADPRQREEFPDEEFLSLNHFNVGRPVRINAVEFFLYDCDPFTREFLTALGVNVASPVTCPDSSFMSDWKRHQERMLSGKFGILSQDFHGEEAVRAARFVQDSGKVLRFYALLDERNKVAGGIVRKLEVLYFVEDDSIAVVERPTSNEATPSLFLSRGWVPREGSIARANELTFAHRVNGMREPYVGPEGHYTATDLGVGVTINVLGRRVFLYDCDDFTRAYYLETYGVKLSDAVDCRSQYGLSPDSKVTAFRLTATPASVAPTGKDEAALEKRTARKTKDVLRFLLRLAPPCPAVERQRRFTLTYYTETEESMVRETPVRNSGFLGGCFCSRKRLPKPDGAAGAYYTVPDFPVGAVIVVNGHKFEVVNMDEHTVNYLAGKNEPVMNEEQLQLLISAFRLYLSTRFHTCRDAFLGFDRDKDGVVSVTEFVNHLQELQITERRVDGQALFDHLAPFPETGYLTMDDLLRWMSETAADNGQQKHEPIDVDQRAVVRKALRQLCERLEARCLNSLQMFRLASTMPRAYTQRRADIYTLTNPNRDTSVTPVQLRRCIEEVLGGNPAPREMDALLAFFFPGLPPAEYRNTRDVSLEHALDLKAFQKKYHEMSKLLMLPEMQQQQQQLKQRQSPPPVG</sequence>
<gene>
    <name evidence="13" type="ORF">Tco025E_00905</name>
</gene>
<dbReference type="InterPro" id="IPR011992">
    <property type="entry name" value="EF-hand-dom_pair"/>
</dbReference>
<dbReference type="PROSITE" id="PS50222">
    <property type="entry name" value="EF_HAND_2"/>
    <property type="match status" value="1"/>
</dbReference>
<keyword evidence="5" id="KW-0282">Flagellum</keyword>
<evidence type="ECO:0000259" key="12">
    <source>
        <dbReference type="PROSITE" id="PS51336"/>
    </source>
</evidence>
<evidence type="ECO:0000313" key="13">
    <source>
        <dbReference type="EMBL" id="RNF26823.1"/>
    </source>
</evidence>
<evidence type="ECO:0000256" key="3">
    <source>
        <dbReference type="ARBA" id="ARBA00022737"/>
    </source>
</evidence>
<evidence type="ECO:0000256" key="7">
    <source>
        <dbReference type="ARBA" id="ARBA00023212"/>
    </source>
</evidence>
<evidence type="ECO:0000256" key="2">
    <source>
        <dbReference type="ARBA" id="ARBA00022490"/>
    </source>
</evidence>
<dbReference type="InterPro" id="IPR006602">
    <property type="entry name" value="DM10_dom"/>
</dbReference>
<dbReference type="PANTHER" id="PTHR12086">
    <property type="entry name" value="EF-HAND DOMAIN C-TERMINAL CONTAINING PROTEIN"/>
    <property type="match status" value="1"/>
</dbReference>
<feature type="domain" description="DM10" evidence="12">
    <location>
        <begin position="268"/>
        <end position="392"/>
    </location>
</feature>
<dbReference type="InterPro" id="IPR018247">
    <property type="entry name" value="EF_Hand_1_Ca_BS"/>
</dbReference>
<feature type="domain" description="EF-hand" evidence="11">
    <location>
        <begin position="569"/>
        <end position="604"/>
    </location>
</feature>
<evidence type="ECO:0000256" key="4">
    <source>
        <dbReference type="ARBA" id="ARBA00022837"/>
    </source>
</evidence>
<dbReference type="Gene3D" id="2.30.29.170">
    <property type="match status" value="3"/>
</dbReference>
<protein>
    <recommendedName>
        <fullName evidence="10">EF-hand domain-containing family member C2</fullName>
    </recommendedName>
</protein>
<feature type="domain" description="DM10" evidence="12">
    <location>
        <begin position="444"/>
        <end position="547"/>
    </location>
</feature>
<dbReference type="GeneID" id="40314516"/>
<feature type="domain" description="DM10" evidence="12">
    <location>
        <begin position="104"/>
        <end position="216"/>
    </location>
</feature>
<dbReference type="Pfam" id="PF06565">
    <property type="entry name" value="DM10_dom"/>
    <property type="match status" value="3"/>
</dbReference>
<evidence type="ECO:0000256" key="8">
    <source>
        <dbReference type="ARBA" id="ARBA00023273"/>
    </source>
</evidence>
<name>A0A3R7LEI5_9TRYP</name>
<proteinExistence type="predicted"/>
<keyword evidence="6" id="KW-0969">Cilium</keyword>
<evidence type="ECO:0000313" key="14">
    <source>
        <dbReference type="Proteomes" id="UP000284403"/>
    </source>
</evidence>
<accession>A0A3R7LEI5</accession>
<dbReference type="GO" id="GO:0005509">
    <property type="term" value="F:calcium ion binding"/>
    <property type="evidence" value="ECO:0007669"/>
    <property type="project" value="InterPro"/>
</dbReference>
<dbReference type="PANTHER" id="PTHR12086:SF11">
    <property type="entry name" value="EF-HAND DOMAIN-CONTAINING FAMILY MEMBER C2"/>
    <property type="match status" value="1"/>
</dbReference>
<dbReference type="Gene3D" id="1.10.238.10">
    <property type="entry name" value="EF-hand"/>
    <property type="match status" value="1"/>
</dbReference>
<dbReference type="FunFam" id="2.30.29.170:FF:000004">
    <property type="entry name" value="EF-hand domain containing 2"/>
    <property type="match status" value="1"/>
</dbReference>
<dbReference type="PROSITE" id="PS00018">
    <property type="entry name" value="EF_HAND_1"/>
    <property type="match status" value="1"/>
</dbReference>
<dbReference type="SMART" id="SM00676">
    <property type="entry name" value="DM10"/>
    <property type="match status" value="3"/>
</dbReference>
<comment type="function">
    <text evidence="9">Microtubule inner protein (MIP) part of the dynein-decorated doublet microtubules (DMTs) in cilia axoneme, which is required for motile cilia beating.</text>
</comment>
<dbReference type="SUPFAM" id="SSF47473">
    <property type="entry name" value="EF-hand"/>
    <property type="match status" value="1"/>
</dbReference>
<evidence type="ECO:0000256" key="1">
    <source>
        <dbReference type="ARBA" id="ARBA00004611"/>
    </source>
</evidence>
<evidence type="ECO:0000256" key="6">
    <source>
        <dbReference type="ARBA" id="ARBA00023069"/>
    </source>
</evidence>
<evidence type="ECO:0000256" key="9">
    <source>
        <dbReference type="ARBA" id="ARBA00035003"/>
    </source>
</evidence>
<dbReference type="EMBL" id="MKKU01000026">
    <property type="protein sequence ID" value="RNF26823.1"/>
    <property type="molecule type" value="Genomic_DNA"/>
</dbReference>
<keyword evidence="3" id="KW-0677">Repeat</keyword>
<dbReference type="OrthoDB" id="10255210at2759"/>
<keyword evidence="2" id="KW-0963">Cytoplasm</keyword>
<evidence type="ECO:0000256" key="10">
    <source>
        <dbReference type="ARBA" id="ARBA00039880"/>
    </source>
</evidence>
<evidence type="ECO:0000259" key="11">
    <source>
        <dbReference type="PROSITE" id="PS50222"/>
    </source>
</evidence>
<organism evidence="13 14">
    <name type="scientific">Trypanosoma conorhini</name>
    <dbReference type="NCBI Taxonomy" id="83891"/>
    <lineage>
        <taxon>Eukaryota</taxon>
        <taxon>Discoba</taxon>
        <taxon>Euglenozoa</taxon>
        <taxon>Kinetoplastea</taxon>
        <taxon>Metakinetoplastina</taxon>
        <taxon>Trypanosomatida</taxon>
        <taxon>Trypanosomatidae</taxon>
        <taxon>Trypanosoma</taxon>
    </lineage>
</organism>
<dbReference type="InterPro" id="IPR040193">
    <property type="entry name" value="EFHC1/EFHC2/EFHB"/>
</dbReference>
<comment type="caution">
    <text evidence="13">The sequence shown here is derived from an EMBL/GenBank/DDBJ whole genome shotgun (WGS) entry which is preliminary data.</text>
</comment>
<dbReference type="PROSITE" id="PS51336">
    <property type="entry name" value="DM10"/>
    <property type="match status" value="3"/>
</dbReference>
<comment type="subcellular location">
    <subcellularLocation>
        <location evidence="1">Cytoplasm</location>
        <location evidence="1">Cytoskeleton</location>
        <location evidence="1">Flagellum axoneme</location>
    </subcellularLocation>
</comment>
<dbReference type="RefSeq" id="XP_029232029.1">
    <property type="nucleotide sequence ID" value="XM_029367844.1"/>
</dbReference>
<keyword evidence="4" id="KW-0106">Calcium</keyword>
<evidence type="ECO:0000256" key="5">
    <source>
        <dbReference type="ARBA" id="ARBA00022846"/>
    </source>
</evidence>
<dbReference type="Proteomes" id="UP000284403">
    <property type="component" value="Unassembled WGS sequence"/>
</dbReference>
<keyword evidence="14" id="KW-1185">Reference proteome</keyword>
<dbReference type="AlphaFoldDB" id="A0A3R7LEI5"/>
<keyword evidence="8" id="KW-0966">Cell projection</keyword>
<reference evidence="13 14" key="1">
    <citation type="journal article" date="2018" name="BMC Genomics">
        <title>Genomic comparison of Trypanosoma conorhini and Trypanosoma rangeli to Trypanosoma cruzi strains of high and low virulence.</title>
        <authorList>
            <person name="Bradwell K.R."/>
            <person name="Koparde V.N."/>
            <person name="Matveyev A.V."/>
            <person name="Serrano M.G."/>
            <person name="Alves J.M."/>
            <person name="Parikh H."/>
            <person name="Huang B."/>
            <person name="Lee V."/>
            <person name="Espinosa-Alvarez O."/>
            <person name="Ortiz P.A."/>
            <person name="Costa-Martins A.G."/>
            <person name="Teixeira M.M."/>
            <person name="Buck G.A."/>
        </authorList>
    </citation>
    <scope>NUCLEOTIDE SEQUENCE [LARGE SCALE GENOMIC DNA]</scope>
    <source>
        <strain evidence="13 14">025E</strain>
    </source>
</reference>
<dbReference type="InterPro" id="IPR002048">
    <property type="entry name" value="EF_hand_dom"/>
</dbReference>
<keyword evidence="7" id="KW-0206">Cytoskeleton</keyword>